<reference evidence="1 2" key="1">
    <citation type="journal article" date="2010" name="Proc. Natl. Acad. Sci. U.S.A.">
        <title>Insights into evolution of multicellular fungi from the assembled chromosomes of the mushroom Coprinopsis cinerea (Coprinus cinereus).</title>
        <authorList>
            <person name="Stajich J.E."/>
            <person name="Wilke S.K."/>
            <person name="Ahren D."/>
            <person name="Au C.H."/>
            <person name="Birren B.W."/>
            <person name="Borodovsky M."/>
            <person name="Burns C."/>
            <person name="Canback B."/>
            <person name="Casselton L.A."/>
            <person name="Cheng C.K."/>
            <person name="Deng J."/>
            <person name="Dietrich F.S."/>
            <person name="Fargo D.C."/>
            <person name="Farman M.L."/>
            <person name="Gathman A.C."/>
            <person name="Goldberg J."/>
            <person name="Guigo R."/>
            <person name="Hoegger P.J."/>
            <person name="Hooker J.B."/>
            <person name="Huggins A."/>
            <person name="James T.Y."/>
            <person name="Kamada T."/>
            <person name="Kilaru S."/>
            <person name="Kodira C."/>
            <person name="Kues U."/>
            <person name="Kupfer D."/>
            <person name="Kwan H.S."/>
            <person name="Lomsadze A."/>
            <person name="Li W."/>
            <person name="Lilly W.W."/>
            <person name="Ma L.J."/>
            <person name="Mackey A.J."/>
            <person name="Manning G."/>
            <person name="Martin F."/>
            <person name="Muraguchi H."/>
            <person name="Natvig D.O."/>
            <person name="Palmerini H."/>
            <person name="Ramesh M.A."/>
            <person name="Rehmeyer C.J."/>
            <person name="Roe B.A."/>
            <person name="Shenoy N."/>
            <person name="Stanke M."/>
            <person name="Ter-Hovhannisyan V."/>
            <person name="Tunlid A."/>
            <person name="Velagapudi R."/>
            <person name="Vision T.J."/>
            <person name="Zeng Q."/>
            <person name="Zolan M.E."/>
            <person name="Pukkila P.J."/>
        </authorList>
    </citation>
    <scope>NUCLEOTIDE SEQUENCE [LARGE SCALE GENOMIC DNA]</scope>
    <source>
        <strain evidence="2">Okayama-7 / 130 / ATCC MYA-4618 / FGSC 9003</strain>
    </source>
</reference>
<evidence type="ECO:0000313" key="1">
    <source>
        <dbReference type="EMBL" id="EFI27567.1"/>
    </source>
</evidence>
<name>D6RND3_COPC7</name>
<dbReference type="InterPro" id="IPR032675">
    <property type="entry name" value="LRR_dom_sf"/>
</dbReference>
<dbReference type="AlphaFoldDB" id="D6RND3"/>
<dbReference type="GeneID" id="9378230"/>
<dbReference type="VEuPathDB" id="FungiDB:CC1G_15603"/>
<dbReference type="HOGENOM" id="CLU_021164_3_1_1"/>
<gene>
    <name evidence="1" type="ORF">CC1G_15603</name>
</gene>
<evidence type="ECO:0008006" key="3">
    <source>
        <dbReference type="Google" id="ProtNLM"/>
    </source>
</evidence>
<dbReference type="SUPFAM" id="SSF52047">
    <property type="entry name" value="RNI-like"/>
    <property type="match status" value="2"/>
</dbReference>
<proteinExistence type="predicted"/>
<dbReference type="RefSeq" id="XP_002911061.1">
    <property type="nucleotide sequence ID" value="XM_002911015.1"/>
</dbReference>
<dbReference type="OMA" id="IRECARF"/>
<dbReference type="OrthoDB" id="3068716at2759"/>
<sequence>MGVEAPPSNPSAQPGITRTSARDALLSNEDLLDIIFEFVQEAYVDGKAFPQTFSCNQQLLHLALTHKGFRDSALKVLWRTIPGLLPLFKLIPEFERIDGVYMFTNTLDLDKLSFYYAKHVKSISFAGQGDIISPLAYQVWPTVSGRTDIPLPTLRKLRIDCSASTCDYAGALFVASTVQPRLLSIEVVGMHPTSSTFLRQLNMTLCLRHRQVLQEVTLEGDLSAQLLQTILVHLCSTKVSRLKIDIRGEAGTALFKKDIFSLLCHLPNLTHLSLKAPDAPLIQETGPRPQLEFPLLRTLSFNCTPPLAACALHWMISAPSLLSVELETYQGTFLPLPETKDCLNRFVQRAIAHPTVPSIRITQPGPTPLHLPFPADLGISKSPTNLQHLFLGVHGISNTSAFIATLARICPRLVSLVLPATSLDPYYKKPDLTSLAVLAKGCPDLLDIRISLRLHRITPKEYSPQHGFPGERLLKSGAEAAGESISSGHPLKSLGISDAGGDQQFGVTDCISMAQYIHRLFPKLDRLEGYRDAAGGGSGRKETFEALQELISVMGRLILSQGV</sequence>
<dbReference type="Proteomes" id="UP000001861">
    <property type="component" value="Unassembled WGS sequence"/>
</dbReference>
<evidence type="ECO:0000313" key="2">
    <source>
        <dbReference type="Proteomes" id="UP000001861"/>
    </source>
</evidence>
<organism evidence="1 2">
    <name type="scientific">Coprinopsis cinerea (strain Okayama-7 / 130 / ATCC MYA-4618 / FGSC 9003)</name>
    <name type="common">Inky cap fungus</name>
    <name type="synonym">Hormographiella aspergillata</name>
    <dbReference type="NCBI Taxonomy" id="240176"/>
    <lineage>
        <taxon>Eukaryota</taxon>
        <taxon>Fungi</taxon>
        <taxon>Dikarya</taxon>
        <taxon>Basidiomycota</taxon>
        <taxon>Agaricomycotina</taxon>
        <taxon>Agaricomycetes</taxon>
        <taxon>Agaricomycetidae</taxon>
        <taxon>Agaricales</taxon>
        <taxon>Agaricineae</taxon>
        <taxon>Psathyrellaceae</taxon>
        <taxon>Coprinopsis</taxon>
    </lineage>
</organism>
<dbReference type="EMBL" id="AACS02000006">
    <property type="protein sequence ID" value="EFI27567.1"/>
    <property type="molecule type" value="Genomic_DNA"/>
</dbReference>
<accession>D6RND3</accession>
<comment type="caution">
    <text evidence="1">The sequence shown here is derived from an EMBL/GenBank/DDBJ whole genome shotgun (WGS) entry which is preliminary data.</text>
</comment>
<dbReference type="KEGG" id="cci:CC1G_15603"/>
<protein>
    <recommendedName>
        <fullName evidence="3">F-box domain-containing protein</fullName>
    </recommendedName>
</protein>
<keyword evidence="2" id="KW-1185">Reference proteome</keyword>
<dbReference type="InParanoid" id="D6RND3"/>
<dbReference type="Gene3D" id="3.80.10.10">
    <property type="entry name" value="Ribonuclease Inhibitor"/>
    <property type="match status" value="1"/>
</dbReference>